<name>A0A6N0JM35_ACHDE</name>
<protein>
    <submittedName>
        <fullName evidence="1">DUF3606 domain-containing protein</fullName>
    </submittedName>
</protein>
<dbReference type="Pfam" id="PF12244">
    <property type="entry name" value="DUF3606"/>
    <property type="match status" value="1"/>
</dbReference>
<evidence type="ECO:0000313" key="1">
    <source>
        <dbReference type="EMBL" id="QKQ48127.1"/>
    </source>
</evidence>
<evidence type="ECO:0000313" key="2">
    <source>
        <dbReference type="Proteomes" id="UP000509782"/>
    </source>
</evidence>
<gene>
    <name evidence="1" type="ORF">FOC81_16080</name>
</gene>
<organism evidence="1 2">
    <name type="scientific">Achromobacter denitrificans</name>
    <name type="common">Alcaligenes denitrificans</name>
    <dbReference type="NCBI Taxonomy" id="32002"/>
    <lineage>
        <taxon>Bacteria</taxon>
        <taxon>Pseudomonadati</taxon>
        <taxon>Pseudomonadota</taxon>
        <taxon>Betaproteobacteria</taxon>
        <taxon>Burkholderiales</taxon>
        <taxon>Alcaligenaceae</taxon>
        <taxon>Achromobacter</taxon>
    </lineage>
</organism>
<dbReference type="Proteomes" id="UP000509782">
    <property type="component" value="Chromosome"/>
</dbReference>
<proteinExistence type="predicted"/>
<accession>A0A6N0JM35</accession>
<sequence length="61" mass="6716">MENPTTLAPSERWWVNVNAGPDLLYWQEQLGVTEEQLRQAVAAVGVSVAAVKRHLNNSAAK</sequence>
<reference evidence="1 2" key="1">
    <citation type="submission" date="2020-05" db="EMBL/GenBank/DDBJ databases">
        <title>FDA dAtabase for Regulatory Grade micrObial Sequences (FDA-ARGOS): Supporting development and validation of Infectious Disease Dx tests.</title>
        <authorList>
            <person name="Sproer C."/>
            <person name="Gronow S."/>
            <person name="Severitt S."/>
            <person name="Schroder I."/>
            <person name="Tallon L."/>
            <person name="Sadzewicz L."/>
            <person name="Zhao X."/>
            <person name="Vavikolanu K."/>
            <person name="Mehta A."/>
            <person name="Aluvathingal J."/>
            <person name="Nadendla S."/>
            <person name="Myers T."/>
            <person name="Yan Y."/>
            <person name="Sichtig H."/>
        </authorList>
    </citation>
    <scope>NUCLEOTIDE SEQUENCE [LARGE SCALE GENOMIC DNA]</scope>
    <source>
        <strain evidence="1 2">FDAARGOS_787</strain>
    </source>
</reference>
<dbReference type="RefSeq" id="WP_088448211.1">
    <property type="nucleotide sequence ID" value="NZ_CADIKP010000018.1"/>
</dbReference>
<dbReference type="AlphaFoldDB" id="A0A6N0JM35"/>
<dbReference type="InterPro" id="IPR022037">
    <property type="entry name" value="DUF3606"/>
</dbReference>
<dbReference type="EMBL" id="CP054569">
    <property type="protein sequence ID" value="QKQ48127.1"/>
    <property type="molecule type" value="Genomic_DNA"/>
</dbReference>